<evidence type="ECO:0000256" key="1">
    <source>
        <dbReference type="SAM" id="Phobius"/>
    </source>
</evidence>
<dbReference type="RefSeq" id="WP_074611821.1">
    <property type="nucleotide sequence ID" value="NZ_FNGY01000011.1"/>
</dbReference>
<dbReference type="EMBL" id="FNGY01000011">
    <property type="protein sequence ID" value="SDO02154.1"/>
    <property type="molecule type" value="Genomic_DNA"/>
</dbReference>
<keyword evidence="3" id="KW-1185">Reference proteome</keyword>
<name>A0A1H0G5N9_9SPHI</name>
<organism evidence="2 3">
    <name type="scientific">Pedobacter steynii</name>
    <dbReference type="NCBI Taxonomy" id="430522"/>
    <lineage>
        <taxon>Bacteria</taxon>
        <taxon>Pseudomonadati</taxon>
        <taxon>Bacteroidota</taxon>
        <taxon>Sphingobacteriia</taxon>
        <taxon>Sphingobacteriales</taxon>
        <taxon>Sphingobacteriaceae</taxon>
        <taxon>Pedobacter</taxon>
    </lineage>
</organism>
<dbReference type="OrthoDB" id="771762at2"/>
<accession>A0A1H0G5N9</accession>
<sequence length="74" mass="8231">MNLFKKKKDKVLSPGQQRKAENIAGHILKAQRKTADYLNTKTAQISGKGWLILLICFCAAFGSYCLLLLVQGFS</sequence>
<evidence type="ECO:0000313" key="3">
    <source>
        <dbReference type="Proteomes" id="UP000183200"/>
    </source>
</evidence>
<gene>
    <name evidence="2" type="ORF">SAMN05421820_11149</name>
</gene>
<proteinExistence type="predicted"/>
<protein>
    <submittedName>
        <fullName evidence="2">Uncharacterized protein</fullName>
    </submittedName>
</protein>
<keyword evidence="1" id="KW-0812">Transmembrane</keyword>
<keyword evidence="1" id="KW-0472">Membrane</keyword>
<dbReference type="Proteomes" id="UP000183200">
    <property type="component" value="Unassembled WGS sequence"/>
</dbReference>
<feature type="transmembrane region" description="Helical" evidence="1">
    <location>
        <begin position="50"/>
        <end position="70"/>
    </location>
</feature>
<keyword evidence="1" id="KW-1133">Transmembrane helix</keyword>
<dbReference type="AlphaFoldDB" id="A0A1H0G5N9"/>
<evidence type="ECO:0000313" key="2">
    <source>
        <dbReference type="EMBL" id="SDO02154.1"/>
    </source>
</evidence>
<reference evidence="3" key="1">
    <citation type="submission" date="2016-10" db="EMBL/GenBank/DDBJ databases">
        <authorList>
            <person name="Varghese N."/>
            <person name="Submissions S."/>
        </authorList>
    </citation>
    <scope>NUCLEOTIDE SEQUENCE [LARGE SCALE GENOMIC DNA]</scope>
    <source>
        <strain evidence="3">DSM 19110</strain>
    </source>
</reference>